<accession>A0A836C6T2</accession>
<feature type="non-terminal residue" evidence="1">
    <location>
        <position position="1"/>
    </location>
</feature>
<comment type="caution">
    <text evidence="1">The sequence shown here is derived from an EMBL/GenBank/DDBJ whole genome shotgun (WGS) entry which is preliminary data.</text>
</comment>
<organism evidence="1 2">
    <name type="scientific">Edaphochlamys debaryana</name>
    <dbReference type="NCBI Taxonomy" id="47281"/>
    <lineage>
        <taxon>Eukaryota</taxon>
        <taxon>Viridiplantae</taxon>
        <taxon>Chlorophyta</taxon>
        <taxon>core chlorophytes</taxon>
        <taxon>Chlorophyceae</taxon>
        <taxon>CS clade</taxon>
        <taxon>Chlamydomonadales</taxon>
        <taxon>Chlamydomonadales incertae sedis</taxon>
        <taxon>Edaphochlamys</taxon>
    </lineage>
</organism>
<evidence type="ECO:0000313" key="2">
    <source>
        <dbReference type="Proteomes" id="UP000612055"/>
    </source>
</evidence>
<reference evidence="1" key="1">
    <citation type="journal article" date="2020" name="bioRxiv">
        <title>Comparative genomics of Chlamydomonas.</title>
        <authorList>
            <person name="Craig R.J."/>
            <person name="Hasan A.R."/>
            <person name="Ness R.W."/>
            <person name="Keightley P.D."/>
        </authorList>
    </citation>
    <scope>NUCLEOTIDE SEQUENCE</scope>
    <source>
        <strain evidence="1">CCAP 11/70</strain>
    </source>
</reference>
<name>A0A836C6T2_9CHLO</name>
<gene>
    <name evidence="1" type="ORF">HYH03_000001</name>
</gene>
<protein>
    <submittedName>
        <fullName evidence="1">Uncharacterized protein</fullName>
    </submittedName>
</protein>
<evidence type="ECO:0000313" key="1">
    <source>
        <dbReference type="EMBL" id="KAG2501493.1"/>
    </source>
</evidence>
<dbReference type="AlphaFoldDB" id="A0A836C6T2"/>
<sequence length="130" mass="13936">MRASCRLLMEGAWSAGRAGWRPSAWHAGELQASDGASMECRLAAGRPSAWHAGELQASDGARMEWQAGGWRPSAWHAGELQASDGARMECRRAAAARQLGTRASCRRLMERAWSAGGRLAAVSLACGRLQ</sequence>
<dbReference type="EMBL" id="JAEHOE010000001">
    <property type="protein sequence ID" value="KAG2501493.1"/>
    <property type="molecule type" value="Genomic_DNA"/>
</dbReference>
<dbReference type="Proteomes" id="UP000612055">
    <property type="component" value="Unassembled WGS sequence"/>
</dbReference>
<keyword evidence="2" id="KW-1185">Reference proteome</keyword>
<proteinExistence type="predicted"/>